<dbReference type="EMBL" id="JADFTS010000001">
    <property type="protein sequence ID" value="KAF9625554.1"/>
    <property type="molecule type" value="Genomic_DNA"/>
</dbReference>
<dbReference type="Gene3D" id="1.25.10.10">
    <property type="entry name" value="Leucine-rich Repeat Variant"/>
    <property type="match status" value="1"/>
</dbReference>
<evidence type="ECO:0008006" key="5">
    <source>
        <dbReference type="Google" id="ProtNLM"/>
    </source>
</evidence>
<accession>A0A835MFT9</accession>
<dbReference type="InterPro" id="IPR011989">
    <property type="entry name" value="ARM-like"/>
</dbReference>
<evidence type="ECO:0000256" key="2">
    <source>
        <dbReference type="SAM" id="MobiDB-lite"/>
    </source>
</evidence>
<reference evidence="3 4" key="1">
    <citation type="submission" date="2020-10" db="EMBL/GenBank/DDBJ databases">
        <title>The Coptis chinensis genome and diversification of protoberbering-type alkaloids.</title>
        <authorList>
            <person name="Wang B."/>
            <person name="Shu S."/>
            <person name="Song C."/>
            <person name="Liu Y."/>
        </authorList>
    </citation>
    <scope>NUCLEOTIDE SEQUENCE [LARGE SCALE GENOMIC DNA]</scope>
    <source>
        <strain evidence="3">HL-2020</strain>
        <tissue evidence="3">Leaf</tissue>
    </source>
</reference>
<evidence type="ECO:0000256" key="1">
    <source>
        <dbReference type="ARBA" id="ARBA00008304"/>
    </source>
</evidence>
<dbReference type="SUPFAM" id="SSF48371">
    <property type="entry name" value="ARM repeat"/>
    <property type="match status" value="2"/>
</dbReference>
<dbReference type="Pfam" id="PF20210">
    <property type="entry name" value="Laa1_Sip1_HTR5"/>
    <property type="match status" value="1"/>
</dbReference>
<sequence length="2343" mass="258965">MAKKFVRENVPLSRFGVLVAQLESIVASSAQQSPDSLLCFDLLSDLISSIDEEPKESILLWQRKCEDALYSLLILGARRPVRHLASLAMSRIISKGDGISIYSRASSLQGFLSDGKKSEPLRAAGASQCLGELYRHFGRRITSGLLETTTIAAKLMKFHEDFVRQEALEMLQNALEGSDGNGASAAYAEAFRLIMRVGVGDKSFTIRISAARCLKTFASIGGPGLGVSELENSSSYCVKDPLSSVRDAFAEALGALLALGMNPEAQVQPRGKSQSLPARKLEGGLQKHLVGPFVKAWYEGKLFYSGKLITVIVMDIITTILLWFHENTATSFSIAQKGPFLPVFKWSALEGSENWTYVVLGILSTDLAPNLAYKQPGYCVISTGFLLTKILFDMTVDLSLVNASALRSFVELSLATVGISILQAIRLRYLHPDSELPEFALQAINMLHGTSTVDAHALACVLYILRVGITDQMIETTQRSFLVLLGRELESSDLTASMKVAVLRTLSYILTTLGEVPFEFKGVLDNTIVAALSHSEQLGNSLKVELDSLHGQATVLAALVSISPKLPLGYPARLPQSVLEVSKKMLTEFSRNPVASFVEKEAGWLLLASLIASMPKEELEDQVFDILSLWAPLFGGISDYLLKEGEDLSSEIRVWSAAVDALTSFIKCFIFPNMVDFNNGILLQPVLVYLGRALSYISLLAVKQLSEVKPALDLFIIRILIAYQSLSDPMAYKSDHPQIIQICTTPFRDWFEDELRAFQGGKDGLMPCVWENELSTFPQPETTIKMLVNQMLLCFGILFATQDSGGKLSLLGLIEQCLKSGKKQSWHSASVTNACVGLLAGLKALLALRPQPLGVDILSSVQAIFQGILSEGDICAAQRRASSEGLGLLARLGNDIYTARLTRSLLGDLIGATDSNFTGSIALSLGCIHCSAGGMALSILVPATVSSISLLAKSHNASLQIWSLHGLLLTIEAAGLSFVSQVQATLLLAMEILLSEENGWVDLRQGIGRLINAIVAVLGPELSPGSIFFSRCKSVVAEISSGKETSTLLESVRFTQQLALFAPQAVSMHSHVCTLLPTLSSRQPILRHLAVSTLRHLIEKDPVAIIAQKIEEDLFCMLDEETDPEIGNLVRATITRLLYTSCSSCPSHWISICRNMILATSTTINTRSGNDPPIGSEGDSGIYFGEDDENMVASAQDRKIKLSTTDVLGIDRKRENHLRYRTRVFAAECLSHVPVAVGKEPAHFDLSLARRLSAKGQANSDWLVLHIQELIAIAYQVSTIQFENMQPIGVELLCTIMDKFENIPDPEFPGHFLMEQYQAQLVSAVRTSLDTCSSPLLLEAGLHLATKILTSSIISGDQAAVKRIFSLISRPLNDFKDLYYPSFAEWVACKIKVRLLAAHASVKSYVYAFLRRQNCRVPDEYLALIPQFSQSSSVLGKYWIWILKDYSYTCFHLQDNNISKPFLEGIQSPLVFSKLQRCLEEAWPVLLQAAALDAVPVKHGIDVSSAAVDEIETESTLISGYRMVELETKEYQFLWGLALFILFQGKNSVISRQVIPRIDPELQLSEGLMLEESTLLGSRCCEIALMVLQSLSTEAFFRSGFLTLDRCKELLQVFAHDIQTEHSWTNHVIPVLSQIVQVCPDEFFESEGFGSLAMELCVAYVQKLCQRSGAISHDHHNDEDLVSALFMTLKTLLERYRPQMQVSTMLAFLMTSYNCLRGASTESSFSKAVAFVHNTEPLLKKYIDKIICEGDGLNQLRTFLGAWQNVNATLTQDCIRNIHLLENKKTDVSKLLKKKLSFCLEHTFSLVRLSHESQHLRENKDKNQSLYEVYKHCIRCFKMTLSDFEMQVQTVSLHVLKSLAQTELGEGSQAENYHFFMFFTGEILGDIVHLVLKMIKKPVTRESVAMAGESLRLLVLLQTSSKVGECQKEIMNLLLDIIVIIVSESSEPFSQELNEIRSTALRLVSHLAQIPSSADHFKDVLLAMPVNRREKLQEIIRASVTVDNSSMAKPSLPLIIKIPVQNEQSKKDEYQASAPASSKMLPVESSSDGEEDWDAFQSFPATADANSQMEGISAELNSVDISTNLGRNFDSTDDFQEYSSPQCLRDVKEFSDAQHYESGAETILRGQSEQVDVAELNEASLSEGVFEPSVLHWDGYEEAERNEDHVSQISPEVENVGGREELCGDNSEEDIQHRPLDSEMGGKYHVASNSLPLKTAEEPNVNALSPENGCQRMAKDVDYRNDIYTSEPQRNEDSDAAIHSEHGQDVSEPQCLEDVNLGAHYQHTNTSGPHCIENVDGVTHDEHDLISNEYIIDKGITKKKTDNQNQDDIMSCKAEIKNCDSED</sequence>
<dbReference type="OrthoDB" id="192608at2759"/>
<comment type="similarity">
    <text evidence="1">Belongs to the HEATR5 family.</text>
</comment>
<dbReference type="PANTHER" id="PTHR46975:SF2">
    <property type="entry name" value="PROTEIN SWEETIE"/>
    <property type="match status" value="1"/>
</dbReference>
<comment type="caution">
    <text evidence="3">The sequence shown here is derived from an EMBL/GenBank/DDBJ whole genome shotgun (WGS) entry which is preliminary data.</text>
</comment>
<dbReference type="PANTHER" id="PTHR46975">
    <property type="entry name" value="PROTEIN SWEETIE"/>
    <property type="match status" value="1"/>
</dbReference>
<dbReference type="InterPro" id="IPR016024">
    <property type="entry name" value="ARM-type_fold"/>
</dbReference>
<dbReference type="InterPro" id="IPR044218">
    <property type="entry name" value="SWEETIE"/>
</dbReference>
<organism evidence="3 4">
    <name type="scientific">Coptis chinensis</name>
    <dbReference type="NCBI Taxonomy" id="261450"/>
    <lineage>
        <taxon>Eukaryota</taxon>
        <taxon>Viridiplantae</taxon>
        <taxon>Streptophyta</taxon>
        <taxon>Embryophyta</taxon>
        <taxon>Tracheophyta</taxon>
        <taxon>Spermatophyta</taxon>
        <taxon>Magnoliopsida</taxon>
        <taxon>Ranunculales</taxon>
        <taxon>Ranunculaceae</taxon>
        <taxon>Coptidoideae</taxon>
        <taxon>Coptis</taxon>
    </lineage>
</organism>
<dbReference type="InterPro" id="IPR046837">
    <property type="entry name" value="Laa1/Sip1/HEATR5-like_HEAT"/>
</dbReference>
<evidence type="ECO:0000313" key="3">
    <source>
        <dbReference type="EMBL" id="KAF9625554.1"/>
    </source>
</evidence>
<feature type="region of interest" description="Disordered" evidence="2">
    <location>
        <begin position="2026"/>
        <end position="2053"/>
    </location>
</feature>
<protein>
    <recommendedName>
        <fullName evidence="5">HEAT repeat-containing protein 5B</fullName>
    </recommendedName>
</protein>
<dbReference type="Proteomes" id="UP000631114">
    <property type="component" value="Unassembled WGS sequence"/>
</dbReference>
<keyword evidence="4" id="KW-1185">Reference proteome</keyword>
<feature type="region of interest" description="Disordered" evidence="2">
    <location>
        <begin position="2246"/>
        <end position="2267"/>
    </location>
</feature>
<evidence type="ECO:0000313" key="4">
    <source>
        <dbReference type="Proteomes" id="UP000631114"/>
    </source>
</evidence>
<feature type="compositionally biased region" description="Basic and acidic residues" evidence="2">
    <location>
        <begin position="2249"/>
        <end position="2265"/>
    </location>
</feature>
<name>A0A835MFT9_9MAGN</name>
<proteinExistence type="inferred from homology"/>
<gene>
    <name evidence="3" type="ORF">IFM89_024327</name>
</gene>
<dbReference type="GO" id="GO:0005975">
    <property type="term" value="P:carbohydrate metabolic process"/>
    <property type="evidence" value="ECO:0007669"/>
    <property type="project" value="InterPro"/>
</dbReference>